<organism evidence="1 2">
    <name type="scientific">Aspergillus bertholletiae</name>
    <dbReference type="NCBI Taxonomy" id="1226010"/>
    <lineage>
        <taxon>Eukaryota</taxon>
        <taxon>Fungi</taxon>
        <taxon>Dikarya</taxon>
        <taxon>Ascomycota</taxon>
        <taxon>Pezizomycotina</taxon>
        <taxon>Eurotiomycetes</taxon>
        <taxon>Eurotiomycetidae</taxon>
        <taxon>Eurotiales</taxon>
        <taxon>Aspergillaceae</taxon>
        <taxon>Aspergillus</taxon>
        <taxon>Aspergillus subgen. Circumdati</taxon>
    </lineage>
</organism>
<reference evidence="1 2" key="1">
    <citation type="submission" date="2019-04" db="EMBL/GenBank/DDBJ databases">
        <title>Friends and foes A comparative genomics studyof 23 Aspergillus species from section Flavi.</title>
        <authorList>
            <consortium name="DOE Joint Genome Institute"/>
            <person name="Kjaerbolling I."/>
            <person name="Vesth T."/>
            <person name="Frisvad J.C."/>
            <person name="Nybo J.L."/>
            <person name="Theobald S."/>
            <person name="Kildgaard S."/>
            <person name="Isbrandt T."/>
            <person name="Kuo A."/>
            <person name="Sato A."/>
            <person name="Lyhne E.K."/>
            <person name="Kogle M.E."/>
            <person name="Wiebenga A."/>
            <person name="Kun R.S."/>
            <person name="Lubbers R.J."/>
            <person name="Makela M.R."/>
            <person name="Barry K."/>
            <person name="Chovatia M."/>
            <person name="Clum A."/>
            <person name="Daum C."/>
            <person name="Haridas S."/>
            <person name="He G."/>
            <person name="LaButti K."/>
            <person name="Lipzen A."/>
            <person name="Mondo S."/>
            <person name="Riley R."/>
            <person name="Salamov A."/>
            <person name="Simmons B.A."/>
            <person name="Magnuson J.K."/>
            <person name="Henrissat B."/>
            <person name="Mortensen U.H."/>
            <person name="Larsen T.O."/>
            <person name="Devries R.P."/>
            <person name="Grigoriev I.V."/>
            <person name="Machida M."/>
            <person name="Baker S.E."/>
            <person name="Andersen M.R."/>
        </authorList>
    </citation>
    <scope>NUCLEOTIDE SEQUENCE [LARGE SCALE GENOMIC DNA]</scope>
    <source>
        <strain evidence="1 2">IBT 29228</strain>
    </source>
</reference>
<evidence type="ECO:0000313" key="2">
    <source>
        <dbReference type="Proteomes" id="UP000326198"/>
    </source>
</evidence>
<protein>
    <submittedName>
        <fullName evidence="1">Uncharacterized protein</fullName>
    </submittedName>
</protein>
<dbReference type="AlphaFoldDB" id="A0A5N7BL20"/>
<keyword evidence="2" id="KW-1185">Reference proteome</keyword>
<accession>A0A5N7BL20</accession>
<proteinExistence type="predicted"/>
<name>A0A5N7BL20_9EURO</name>
<evidence type="ECO:0000313" key="1">
    <source>
        <dbReference type="EMBL" id="KAE8382494.1"/>
    </source>
</evidence>
<gene>
    <name evidence="1" type="ORF">BDV26DRAFT_253649</name>
</gene>
<sequence>MSYPWGGRKKQMPPAISGPPYIACFGICCTSTASFSMRDGFSENLAYFWYPPCPRQGQASIPIHGSILRKAVRRSLLEK</sequence>
<dbReference type="EMBL" id="ML736162">
    <property type="protein sequence ID" value="KAE8382494.1"/>
    <property type="molecule type" value="Genomic_DNA"/>
</dbReference>
<dbReference type="Proteomes" id="UP000326198">
    <property type="component" value="Unassembled WGS sequence"/>
</dbReference>